<feature type="transmembrane region" description="Helical" evidence="2">
    <location>
        <begin position="221"/>
        <end position="238"/>
    </location>
</feature>
<evidence type="ECO:0000256" key="1">
    <source>
        <dbReference type="SAM" id="MobiDB-lite"/>
    </source>
</evidence>
<proteinExistence type="predicted"/>
<comment type="caution">
    <text evidence="3">The sequence shown here is derived from an EMBL/GenBank/DDBJ whole genome shotgun (WGS) entry which is preliminary data.</text>
</comment>
<dbReference type="EMBL" id="LVLJ01002165">
    <property type="protein sequence ID" value="OAE26570.1"/>
    <property type="molecule type" value="Genomic_DNA"/>
</dbReference>
<protein>
    <submittedName>
        <fullName evidence="3">Uncharacterized protein</fullName>
    </submittedName>
</protein>
<organism evidence="3 4">
    <name type="scientific">Marchantia polymorpha subsp. ruderalis</name>
    <dbReference type="NCBI Taxonomy" id="1480154"/>
    <lineage>
        <taxon>Eukaryota</taxon>
        <taxon>Viridiplantae</taxon>
        <taxon>Streptophyta</taxon>
        <taxon>Embryophyta</taxon>
        <taxon>Marchantiophyta</taxon>
        <taxon>Marchantiopsida</taxon>
        <taxon>Marchantiidae</taxon>
        <taxon>Marchantiales</taxon>
        <taxon>Marchantiaceae</taxon>
        <taxon>Marchantia</taxon>
    </lineage>
</organism>
<evidence type="ECO:0000313" key="3">
    <source>
        <dbReference type="EMBL" id="OAE26570.1"/>
    </source>
</evidence>
<keyword evidence="2" id="KW-1133">Transmembrane helix</keyword>
<keyword evidence="2" id="KW-0812">Transmembrane</keyword>
<keyword evidence="2" id="KW-0472">Membrane</keyword>
<evidence type="ECO:0000256" key="2">
    <source>
        <dbReference type="SAM" id="Phobius"/>
    </source>
</evidence>
<gene>
    <name evidence="3" type="ORF">AXG93_3817s1330</name>
</gene>
<dbReference type="AlphaFoldDB" id="A0A176W0H4"/>
<feature type="transmembrane region" description="Helical" evidence="2">
    <location>
        <begin position="250"/>
        <end position="273"/>
    </location>
</feature>
<feature type="region of interest" description="Disordered" evidence="1">
    <location>
        <begin position="117"/>
        <end position="186"/>
    </location>
</feature>
<keyword evidence="4" id="KW-1185">Reference proteome</keyword>
<sequence>MATPTIMAATFGDRSDLEWIMKCQVRLGGAGGDAHWTPQHDPARDARAQRFRTQRIRCFGESHFLFPASGSRFPVARFRRATRGSRYPRMDISPDSALRSVAVPGYCSSIRIEAELSPEVGGGGGGVPRRPSSGRRGEERRRGGGWCSKSVRGNGAADWHTRGQKSAQVAGVTGRRRKKRESPGPVTLLPNGMVVEVVEVREGMNGKDPARNLAMRSSSSIVVRVGIIPIMSVMAIVHRHAGAPFRVNMVWLFVFNALFNLDSFPTLISAVLFDATSGFAGRLFPS</sequence>
<accession>A0A176W0H4</accession>
<dbReference type="Proteomes" id="UP000077202">
    <property type="component" value="Unassembled WGS sequence"/>
</dbReference>
<name>A0A176W0H4_MARPO</name>
<reference evidence="3" key="1">
    <citation type="submission" date="2016-03" db="EMBL/GenBank/DDBJ databases">
        <title>Mechanisms controlling the formation of the plant cell surface in tip-growing cells are functionally conserved among land plants.</title>
        <authorList>
            <person name="Honkanen S."/>
            <person name="Jones V.A."/>
            <person name="Morieri G."/>
            <person name="Champion C."/>
            <person name="Hetherington A.J."/>
            <person name="Kelly S."/>
            <person name="Saint-Marcoux D."/>
            <person name="Proust H."/>
            <person name="Prescott H."/>
            <person name="Dolan L."/>
        </authorList>
    </citation>
    <scope>NUCLEOTIDE SEQUENCE [LARGE SCALE GENOMIC DNA]</scope>
    <source>
        <tissue evidence="3">Whole gametophyte</tissue>
    </source>
</reference>
<evidence type="ECO:0000313" key="4">
    <source>
        <dbReference type="Proteomes" id="UP000077202"/>
    </source>
</evidence>